<dbReference type="SUPFAM" id="SSF100950">
    <property type="entry name" value="NagB/RpiA/CoA transferase-like"/>
    <property type="match status" value="1"/>
</dbReference>
<dbReference type="InterPro" id="IPR014036">
    <property type="entry name" value="DeoR-like_C"/>
</dbReference>
<dbReference type="PROSITE" id="PS51000">
    <property type="entry name" value="HTH_DEOR_2"/>
    <property type="match status" value="1"/>
</dbReference>
<evidence type="ECO:0000256" key="1">
    <source>
        <dbReference type="ARBA" id="ARBA00023015"/>
    </source>
</evidence>
<keyword evidence="2" id="KW-0238">DNA-binding</keyword>
<organism evidence="5 6">
    <name type="scientific">Acidomonas methanolica NBRC 104435</name>
    <dbReference type="NCBI Taxonomy" id="1231351"/>
    <lineage>
        <taxon>Bacteria</taxon>
        <taxon>Pseudomonadati</taxon>
        <taxon>Pseudomonadota</taxon>
        <taxon>Alphaproteobacteria</taxon>
        <taxon>Acetobacterales</taxon>
        <taxon>Acetobacteraceae</taxon>
        <taxon>Acidomonas</taxon>
    </lineage>
</organism>
<evidence type="ECO:0000256" key="2">
    <source>
        <dbReference type="ARBA" id="ARBA00023125"/>
    </source>
</evidence>
<name>A0A023D4N1_ACIMT</name>
<dbReference type="InterPro" id="IPR037171">
    <property type="entry name" value="NagB/RpiA_transferase-like"/>
</dbReference>
<dbReference type="AlphaFoldDB" id="A0A023D4N1"/>
<keyword evidence="3" id="KW-0804">Transcription</keyword>
<dbReference type="RefSeq" id="WP_081797567.1">
    <property type="nucleotide sequence ID" value="NZ_BAND01000047.1"/>
</dbReference>
<dbReference type="PANTHER" id="PTHR30363">
    <property type="entry name" value="HTH-TYPE TRANSCRIPTIONAL REGULATOR SRLR-RELATED"/>
    <property type="match status" value="1"/>
</dbReference>
<proteinExistence type="predicted"/>
<comment type="caution">
    <text evidence="5">The sequence shown here is derived from an EMBL/GenBank/DDBJ whole genome shotgun (WGS) entry which is preliminary data.</text>
</comment>
<reference evidence="6" key="1">
    <citation type="journal article" date="2014" name="FEMS Microbiol. Lett.">
        <title>Draft Genomic DNA Sequence of the Facultatively Methylotrophic Bacterium Acidomonas methanolica type strain MB58.</title>
        <authorList>
            <person name="Higashiura N."/>
            <person name="Hadano H."/>
            <person name="Hirakawa H."/>
            <person name="Matsutani M."/>
            <person name="Takabe S."/>
            <person name="Matsushita K."/>
            <person name="Azuma Y."/>
        </authorList>
    </citation>
    <scope>NUCLEOTIDE SEQUENCE [LARGE SCALE GENOMIC DNA]</scope>
    <source>
        <strain evidence="6">MB58</strain>
    </source>
</reference>
<dbReference type="Pfam" id="PF08220">
    <property type="entry name" value="HTH_DeoR"/>
    <property type="match status" value="1"/>
</dbReference>
<keyword evidence="6" id="KW-1185">Reference proteome</keyword>
<dbReference type="Proteomes" id="UP000019760">
    <property type="component" value="Unassembled WGS sequence"/>
</dbReference>
<keyword evidence="1" id="KW-0805">Transcription regulation</keyword>
<dbReference type="SMART" id="SM01134">
    <property type="entry name" value="DeoRC"/>
    <property type="match status" value="1"/>
</dbReference>
<dbReference type="PANTHER" id="PTHR30363:SF44">
    <property type="entry name" value="AGA OPERON TRANSCRIPTIONAL REPRESSOR-RELATED"/>
    <property type="match status" value="1"/>
</dbReference>
<protein>
    <submittedName>
        <fullName evidence="5">Transcriptional repressor DeoR, ascorbate regulon/glycerol-3-phosphate regulon</fullName>
    </submittedName>
</protein>
<sequence length="277" mass="30154">MQPDRLTQIRHYLYLHGTTGVNELARVVDTSVVTVRRDLQRLEELGHVRRTHGGAEIVNSGGLEIGFEARESHCLMTKRAIAEAAYASLRPHSSIFLDSGTTVLQLARRLRMGPIPLTVFTNSIAIVQALLDTSQLQLCLLAGRVRNENRSIVGPLAERSIEGLWFDQLFLGASAVQPDGGIATPDCEEASLNAAMVRRAGERLLLIDSSKFGRHATFRVAGLEDLGHLITDDGISAEWLARLDQAGVACTRVRTTGGETAEAGRIGHDGNNDQERS</sequence>
<dbReference type="InterPro" id="IPR001034">
    <property type="entry name" value="DeoR_HTH"/>
</dbReference>
<dbReference type="Gene3D" id="3.40.50.1360">
    <property type="match status" value="1"/>
</dbReference>
<dbReference type="SUPFAM" id="SSF46785">
    <property type="entry name" value="Winged helix' DNA-binding domain"/>
    <property type="match status" value="1"/>
</dbReference>
<evidence type="ECO:0000256" key="3">
    <source>
        <dbReference type="ARBA" id="ARBA00023163"/>
    </source>
</evidence>
<feature type="domain" description="HTH deoR-type" evidence="4">
    <location>
        <begin position="2"/>
        <end position="57"/>
    </location>
</feature>
<evidence type="ECO:0000313" key="6">
    <source>
        <dbReference type="Proteomes" id="UP000019760"/>
    </source>
</evidence>
<dbReference type="SMART" id="SM00420">
    <property type="entry name" value="HTH_DEOR"/>
    <property type="match status" value="1"/>
</dbReference>
<dbReference type="PRINTS" id="PR00037">
    <property type="entry name" value="HTHLACR"/>
</dbReference>
<dbReference type="EMBL" id="BAND01000047">
    <property type="protein sequence ID" value="GAJ29097.1"/>
    <property type="molecule type" value="Genomic_DNA"/>
</dbReference>
<dbReference type="GO" id="GO:0003677">
    <property type="term" value="F:DNA binding"/>
    <property type="evidence" value="ECO:0007669"/>
    <property type="project" value="UniProtKB-KW"/>
</dbReference>
<dbReference type="InterPro" id="IPR036390">
    <property type="entry name" value="WH_DNA-bd_sf"/>
</dbReference>
<reference evidence="5 6" key="2">
    <citation type="journal article" date="2014" name="FEMS Microbiol. Lett.">
        <title>Draft genomic DNA sequence of the facultatively methylotrophic bacterium Acidomonas methanolica type strain MB58.</title>
        <authorList>
            <person name="Higashiura N."/>
            <person name="Hadano H."/>
            <person name="Hirakawa H."/>
            <person name="Matsutani M."/>
            <person name="Takabe S."/>
            <person name="Matsushita K."/>
            <person name="Azuma Y."/>
        </authorList>
    </citation>
    <scope>NUCLEOTIDE SEQUENCE [LARGE SCALE GENOMIC DNA]</scope>
    <source>
        <strain evidence="5 6">MB58</strain>
    </source>
</reference>
<dbReference type="OrthoDB" id="5685843at2"/>
<dbReference type="PROSITE" id="PS00894">
    <property type="entry name" value="HTH_DEOR_1"/>
    <property type="match status" value="1"/>
</dbReference>
<dbReference type="InterPro" id="IPR050313">
    <property type="entry name" value="Carb_Metab_HTH_regulators"/>
</dbReference>
<dbReference type="InterPro" id="IPR018356">
    <property type="entry name" value="Tscrpt_reg_HTH_DeoR_CS"/>
</dbReference>
<evidence type="ECO:0000313" key="5">
    <source>
        <dbReference type="EMBL" id="GAJ29097.1"/>
    </source>
</evidence>
<dbReference type="GO" id="GO:0003700">
    <property type="term" value="F:DNA-binding transcription factor activity"/>
    <property type="evidence" value="ECO:0007669"/>
    <property type="project" value="InterPro"/>
</dbReference>
<gene>
    <name evidence="5" type="ORF">Amme_047_011</name>
</gene>
<accession>A0A023D4N1</accession>
<evidence type="ECO:0000259" key="4">
    <source>
        <dbReference type="PROSITE" id="PS51000"/>
    </source>
</evidence>
<dbReference type="Pfam" id="PF00455">
    <property type="entry name" value="DeoRC"/>
    <property type="match status" value="1"/>
</dbReference>